<protein>
    <submittedName>
        <fullName evidence="1">Uncharacterized protein</fullName>
    </submittedName>
</protein>
<organism evidence="1 2">
    <name type="scientific">Leyella stercorea DSM 18206</name>
    <dbReference type="NCBI Taxonomy" id="1002367"/>
    <lineage>
        <taxon>Bacteria</taxon>
        <taxon>Pseudomonadati</taxon>
        <taxon>Bacteroidota</taxon>
        <taxon>Bacteroidia</taxon>
        <taxon>Bacteroidales</taxon>
        <taxon>Prevotellaceae</taxon>
        <taxon>Leyella</taxon>
    </lineage>
</organism>
<proteinExistence type="predicted"/>
<evidence type="ECO:0000313" key="1">
    <source>
        <dbReference type="EMBL" id="EHJ36359.1"/>
    </source>
</evidence>
<sequence length="47" mass="5383">MDAHIILLYAREIPSKDSSRKLVLLPRYGNVVFVLRQYCLSATATLF</sequence>
<name>G6B1L4_9BACT</name>
<accession>G6B1L4</accession>
<reference evidence="1 2" key="1">
    <citation type="submission" date="2011-08" db="EMBL/GenBank/DDBJ databases">
        <authorList>
            <person name="Weinstock G."/>
            <person name="Sodergren E."/>
            <person name="Clifton S."/>
            <person name="Fulton L."/>
            <person name="Fulton B."/>
            <person name="Courtney L."/>
            <person name="Fronick C."/>
            <person name="Harrison M."/>
            <person name="Strong C."/>
            <person name="Farmer C."/>
            <person name="Delahaunty K."/>
            <person name="Markovic C."/>
            <person name="Hall O."/>
            <person name="Minx P."/>
            <person name="Tomlinson C."/>
            <person name="Mitreva M."/>
            <person name="Hou S."/>
            <person name="Chen J."/>
            <person name="Wollam A."/>
            <person name="Pepin K.H."/>
            <person name="Johnson M."/>
            <person name="Bhonagiri V."/>
            <person name="Zhang X."/>
            <person name="Suruliraj S."/>
            <person name="Warren W."/>
            <person name="Chinwalla A."/>
            <person name="Mardis E.R."/>
            <person name="Wilson R.K."/>
        </authorList>
    </citation>
    <scope>NUCLEOTIDE SEQUENCE [LARGE SCALE GENOMIC DNA]</scope>
    <source>
        <strain evidence="1 2">DSM 18206</strain>
    </source>
</reference>
<dbReference type="EMBL" id="AFZZ01000247">
    <property type="protein sequence ID" value="EHJ36359.1"/>
    <property type="molecule type" value="Genomic_DNA"/>
</dbReference>
<dbReference type="HOGENOM" id="CLU_3171772_0_0_10"/>
<evidence type="ECO:0000313" key="2">
    <source>
        <dbReference type="Proteomes" id="UP000004407"/>
    </source>
</evidence>
<comment type="caution">
    <text evidence="1">The sequence shown here is derived from an EMBL/GenBank/DDBJ whole genome shotgun (WGS) entry which is preliminary data.</text>
</comment>
<dbReference type="AlphaFoldDB" id="G6B1L4"/>
<gene>
    <name evidence="1" type="ORF">HMPREF0673_02789</name>
</gene>
<dbReference type="Proteomes" id="UP000004407">
    <property type="component" value="Unassembled WGS sequence"/>
</dbReference>